<feature type="compositionally biased region" description="Basic and acidic residues" evidence="12">
    <location>
        <begin position="533"/>
        <end position="544"/>
    </location>
</feature>
<comment type="similarity">
    <text evidence="1 10">Belongs to the eukaryotic-type primase large subunit family.</text>
</comment>
<accession>A0A8S1CVY1</accession>
<dbReference type="InterPro" id="IPR016558">
    <property type="entry name" value="DNA_primase_lsu_euk"/>
</dbReference>
<dbReference type="InterPro" id="IPR058560">
    <property type="entry name" value="DNA_primase_C"/>
</dbReference>
<comment type="caution">
    <text evidence="14">The sequence shown here is derived from an EMBL/GenBank/DDBJ whole genome shotgun (WGS) entry which is preliminary data.</text>
</comment>
<dbReference type="GO" id="GO:0005658">
    <property type="term" value="C:alpha DNA polymerase:primase complex"/>
    <property type="evidence" value="ECO:0007669"/>
    <property type="project" value="UniProtKB-ARBA"/>
</dbReference>
<keyword evidence="3 10" id="KW-0004">4Fe-4S</keyword>
<feature type="compositionally biased region" description="Polar residues" evidence="12">
    <location>
        <begin position="501"/>
        <end position="510"/>
    </location>
</feature>
<feature type="domain" description="DNA primase large subunit C-terminal" evidence="13">
    <location>
        <begin position="289"/>
        <end position="459"/>
    </location>
</feature>
<keyword evidence="15" id="KW-1185">Reference proteome</keyword>
<evidence type="ECO:0000256" key="9">
    <source>
        <dbReference type="ARBA" id="ARBA00023125"/>
    </source>
</evidence>
<organism evidence="14 15">
    <name type="scientific">Cloeon dipterum</name>
    <dbReference type="NCBI Taxonomy" id="197152"/>
    <lineage>
        <taxon>Eukaryota</taxon>
        <taxon>Metazoa</taxon>
        <taxon>Ecdysozoa</taxon>
        <taxon>Arthropoda</taxon>
        <taxon>Hexapoda</taxon>
        <taxon>Insecta</taxon>
        <taxon>Pterygota</taxon>
        <taxon>Palaeoptera</taxon>
        <taxon>Ephemeroptera</taxon>
        <taxon>Pisciforma</taxon>
        <taxon>Baetidae</taxon>
        <taxon>Cloeon</taxon>
    </lineage>
</organism>
<keyword evidence="9 10" id="KW-0238">DNA-binding</keyword>
<evidence type="ECO:0000256" key="12">
    <source>
        <dbReference type="SAM" id="MobiDB-lite"/>
    </source>
</evidence>
<evidence type="ECO:0000313" key="14">
    <source>
        <dbReference type="EMBL" id="CAB3374052.1"/>
    </source>
</evidence>
<feature type="binding site" evidence="11">
    <location>
        <position position="299"/>
    </location>
    <ligand>
        <name>[4Fe-4S] cluster</name>
        <dbReference type="ChEBI" id="CHEBI:49883"/>
    </ligand>
</feature>
<name>A0A8S1CVY1_9INSE</name>
<evidence type="ECO:0000256" key="7">
    <source>
        <dbReference type="ARBA" id="ARBA00023004"/>
    </source>
</evidence>
<evidence type="ECO:0000256" key="1">
    <source>
        <dbReference type="ARBA" id="ARBA00010564"/>
    </source>
</evidence>
<comment type="function">
    <text evidence="10">DNA primase is the polymerase that synthesizes small RNA primers for the Okazaki fragments made during discontinuous DNA replication.</text>
</comment>
<dbReference type="GO" id="GO:0051539">
    <property type="term" value="F:4 iron, 4 sulfur cluster binding"/>
    <property type="evidence" value="ECO:0007669"/>
    <property type="project" value="UniProtKB-UniRule"/>
</dbReference>
<dbReference type="GO" id="GO:0046872">
    <property type="term" value="F:metal ion binding"/>
    <property type="evidence" value="ECO:0007669"/>
    <property type="project" value="UniProtKB-UniRule"/>
</dbReference>
<sequence length="566" mass="64706">MDFTRNPRRTLQKNYDAELSSQFPHDLQLYNKIPKSTILIHEFEEIALERLKALRIVETVTLRGFVKFSEEWRKNFHEELKKQDLKSLSKLYSSLGVSNTAPNYEARKKDLISHFILCLAFCRSDELRNWFISKETDLFVARFEELSTEGRKEFMELNNIDFQPIPQEEKKAKFSRLLNTFQYMNATQFDSADFYKVPFKKVLELVRSRKVLLDKGQAYVASGDLGNLLASKLRQEISHSLAVMKQCLPETTADIRLDSVLKCLLDQYESGTYKPTTTSSNTIRIEDLDELSKKSYPPCMRRMHETLRAKHHLRHAARLQYTLFLKGAGLSLEDAMKFWRSEFVKVMAVEKFEKEHSYNIRYNYGKEGKRCNYAPYGCNKIMNSQPGPEDASGCPFKHSKPQELRKLILSYGIDSNQGLKDVMEYVNSQQPVLACQKLFVLSHPGKGVEFGLCHPNQYFTESRTIITGVNVKQEPGSTPSSAVNSPASTYATPSPGRARENVNSSSTPLSTKAVLNRATPMSSRKMLNVDNKAAGKTEPSKDEVADWMDELDDSDFSQLEAMDTTN</sequence>
<dbReference type="AlphaFoldDB" id="A0A8S1CVY1"/>
<comment type="cofactor">
    <cofactor evidence="10">
        <name>[4Fe-4S] cluster</name>
        <dbReference type="ChEBI" id="CHEBI:49883"/>
    </cofactor>
    <text evidence="10">Binds 1 [4Fe-4S] cluster.</text>
</comment>
<dbReference type="Gene3D" id="1.20.930.80">
    <property type="match status" value="1"/>
</dbReference>
<proteinExistence type="inferred from homology"/>
<dbReference type="CDD" id="cd07322">
    <property type="entry name" value="PriL_PriS_Eukaryotic"/>
    <property type="match status" value="1"/>
</dbReference>
<gene>
    <name evidence="14" type="ORF">CLODIP_2_CD13797</name>
</gene>
<keyword evidence="5 10" id="KW-0235">DNA replication</keyword>
<evidence type="ECO:0000256" key="6">
    <source>
        <dbReference type="ARBA" id="ARBA00022723"/>
    </source>
</evidence>
<evidence type="ECO:0000256" key="3">
    <source>
        <dbReference type="ARBA" id="ARBA00022485"/>
    </source>
</evidence>
<evidence type="ECO:0000256" key="11">
    <source>
        <dbReference type="PIRSR" id="PIRSR009449-1"/>
    </source>
</evidence>
<feature type="region of interest" description="Disordered" evidence="12">
    <location>
        <begin position="471"/>
        <end position="546"/>
    </location>
</feature>
<dbReference type="GO" id="GO:0006269">
    <property type="term" value="P:DNA replication, synthesis of primer"/>
    <property type="evidence" value="ECO:0007669"/>
    <property type="project" value="UniProtKB-KW"/>
</dbReference>
<feature type="compositionally biased region" description="Polar residues" evidence="12">
    <location>
        <begin position="475"/>
        <end position="492"/>
    </location>
</feature>
<keyword evidence="8 10" id="KW-0411">Iron-sulfur</keyword>
<feature type="binding site" evidence="11">
    <location>
        <position position="378"/>
    </location>
    <ligand>
        <name>[4Fe-4S] cluster</name>
        <dbReference type="ChEBI" id="CHEBI:49883"/>
    </ligand>
</feature>
<dbReference type="Pfam" id="PF26466">
    <property type="entry name" value="DNA_primase_lrg_N"/>
    <property type="match status" value="1"/>
</dbReference>
<evidence type="ECO:0000313" key="15">
    <source>
        <dbReference type="Proteomes" id="UP000494165"/>
    </source>
</evidence>
<dbReference type="EMBL" id="CADEPI010000093">
    <property type="protein sequence ID" value="CAB3374052.1"/>
    <property type="molecule type" value="Genomic_DNA"/>
</dbReference>
<dbReference type="InterPro" id="IPR007238">
    <property type="entry name" value="DNA_primase_lsu_euk/arc"/>
</dbReference>
<keyword evidence="7 10" id="KW-0408">Iron</keyword>
<dbReference type="PANTHER" id="PTHR10537:SF3">
    <property type="entry name" value="DNA PRIMASE LARGE SUBUNIT"/>
    <property type="match status" value="1"/>
</dbReference>
<dbReference type="Proteomes" id="UP000494165">
    <property type="component" value="Unassembled WGS sequence"/>
</dbReference>
<dbReference type="PANTHER" id="PTHR10537">
    <property type="entry name" value="DNA PRIMASE LARGE SUBUNIT"/>
    <property type="match status" value="1"/>
</dbReference>
<evidence type="ECO:0000256" key="8">
    <source>
        <dbReference type="ARBA" id="ARBA00023014"/>
    </source>
</evidence>
<dbReference type="GO" id="GO:0006270">
    <property type="term" value="P:DNA replication initiation"/>
    <property type="evidence" value="ECO:0007669"/>
    <property type="project" value="TreeGrafter"/>
</dbReference>
<dbReference type="PIRSF" id="PIRSF009449">
    <property type="entry name" value="DNA_primase_large_subunit"/>
    <property type="match status" value="1"/>
</dbReference>
<reference evidence="14 15" key="1">
    <citation type="submission" date="2020-04" db="EMBL/GenBank/DDBJ databases">
        <authorList>
            <person name="Alioto T."/>
            <person name="Alioto T."/>
            <person name="Gomez Garrido J."/>
        </authorList>
    </citation>
    <scope>NUCLEOTIDE SEQUENCE [LARGE SCALE GENOMIC DNA]</scope>
</reference>
<keyword evidence="6 10" id="KW-0479">Metal-binding</keyword>
<evidence type="ECO:0000256" key="4">
    <source>
        <dbReference type="ARBA" id="ARBA00022515"/>
    </source>
</evidence>
<feature type="binding site" evidence="11">
    <location>
        <position position="435"/>
    </location>
    <ligand>
        <name>[4Fe-4S] cluster</name>
        <dbReference type="ChEBI" id="CHEBI:49883"/>
    </ligand>
</feature>
<dbReference type="GO" id="GO:0003677">
    <property type="term" value="F:DNA binding"/>
    <property type="evidence" value="ECO:0007669"/>
    <property type="project" value="UniProtKB-UniRule"/>
</dbReference>
<dbReference type="Pfam" id="PF04104">
    <property type="entry name" value="DNA_primase_lrg"/>
    <property type="match status" value="1"/>
</dbReference>
<keyword evidence="4 10" id="KW-0639">Primosome</keyword>
<dbReference type="OrthoDB" id="421393at2759"/>
<protein>
    <recommendedName>
        <fullName evidence="2 10">DNA primase large subunit</fullName>
    </recommendedName>
</protein>
<feature type="binding site" evidence="11">
    <location>
        <position position="394"/>
    </location>
    <ligand>
        <name>[4Fe-4S] cluster</name>
        <dbReference type="ChEBI" id="CHEBI:49883"/>
    </ligand>
</feature>
<evidence type="ECO:0000256" key="2">
    <source>
        <dbReference type="ARBA" id="ARBA00019038"/>
    </source>
</evidence>
<evidence type="ECO:0000256" key="5">
    <source>
        <dbReference type="ARBA" id="ARBA00022705"/>
    </source>
</evidence>
<evidence type="ECO:0000256" key="10">
    <source>
        <dbReference type="PIRNR" id="PIRNR009449"/>
    </source>
</evidence>
<evidence type="ECO:0000259" key="13">
    <source>
        <dbReference type="Pfam" id="PF04104"/>
    </source>
</evidence>